<feature type="domain" description="PKD" evidence="8">
    <location>
        <begin position="1017"/>
        <end position="1106"/>
    </location>
</feature>
<dbReference type="SMART" id="SM00089">
    <property type="entry name" value="PKD"/>
    <property type="match status" value="4"/>
</dbReference>
<dbReference type="EC" id="3.4.24.3" evidence="10"/>
<dbReference type="GO" id="GO:0004222">
    <property type="term" value="F:metalloendopeptidase activity"/>
    <property type="evidence" value="ECO:0007669"/>
    <property type="project" value="UniProtKB-EC"/>
</dbReference>
<gene>
    <name evidence="10" type="primary">colA</name>
    <name evidence="10" type="ORF">Mlaev_00069</name>
</gene>
<dbReference type="Gene3D" id="2.60.40.10">
    <property type="entry name" value="Immunoglobulins"/>
    <property type="match status" value="5"/>
</dbReference>
<dbReference type="Proteomes" id="UP000075357">
    <property type="component" value="Unassembled WGS sequence"/>
</dbReference>
<dbReference type="CDD" id="cd00146">
    <property type="entry name" value="PKD"/>
    <property type="match status" value="4"/>
</dbReference>
<dbReference type="SUPFAM" id="SSF49899">
    <property type="entry name" value="Concanavalin A-like lectins/glucanases"/>
    <property type="match status" value="2"/>
</dbReference>
<dbReference type="PANTHER" id="PTHR36842">
    <property type="entry name" value="PROTEIN TOLB HOMOLOG"/>
    <property type="match status" value="1"/>
</dbReference>
<feature type="domain" description="Fibronectin type-III" evidence="9">
    <location>
        <begin position="460"/>
        <end position="562"/>
    </location>
</feature>
<dbReference type="InterPro" id="IPR035986">
    <property type="entry name" value="PKD_dom_sf"/>
</dbReference>
<dbReference type="Pfam" id="PF18911">
    <property type="entry name" value="PKD_4"/>
    <property type="match status" value="4"/>
</dbReference>
<keyword evidence="11" id="KW-1185">Reference proteome</keyword>
<dbReference type="SUPFAM" id="SSF49265">
    <property type="entry name" value="Fibronectin type III"/>
    <property type="match status" value="1"/>
</dbReference>
<dbReference type="STRING" id="36807.Mlaev_00069"/>
<dbReference type="InterPro" id="IPR036116">
    <property type="entry name" value="FN3_sf"/>
</dbReference>
<dbReference type="PROSITE" id="PS50093">
    <property type="entry name" value="PKD"/>
    <property type="match status" value="4"/>
</dbReference>
<keyword evidence="6" id="KW-0119">Carbohydrate metabolism</keyword>
<evidence type="ECO:0000256" key="3">
    <source>
        <dbReference type="ARBA" id="ARBA00023157"/>
    </source>
</evidence>
<dbReference type="Pfam" id="PF13385">
    <property type="entry name" value="Laminin_G_3"/>
    <property type="match status" value="2"/>
</dbReference>
<feature type="domain" description="PKD" evidence="8">
    <location>
        <begin position="1405"/>
        <end position="1489"/>
    </location>
</feature>
<protein>
    <submittedName>
        <fullName evidence="10">Microbial collagenase</fullName>
        <ecNumber evidence="10">3.4.24.3</ecNumber>
    </submittedName>
</protein>
<dbReference type="InterPro" id="IPR013783">
    <property type="entry name" value="Ig-like_fold"/>
</dbReference>
<dbReference type="SUPFAM" id="SSF49299">
    <property type="entry name" value="PKD domain"/>
    <property type="match status" value="4"/>
</dbReference>
<evidence type="ECO:0000313" key="11">
    <source>
        <dbReference type="Proteomes" id="UP000075357"/>
    </source>
</evidence>
<dbReference type="GO" id="GO:0000272">
    <property type="term" value="P:polysaccharide catabolic process"/>
    <property type="evidence" value="ECO:0007669"/>
    <property type="project" value="UniProtKB-KW"/>
</dbReference>
<evidence type="ECO:0000256" key="5">
    <source>
        <dbReference type="ARBA" id="ARBA00023295"/>
    </source>
</evidence>
<dbReference type="SMART" id="SM00282">
    <property type="entry name" value="LamG"/>
    <property type="match status" value="1"/>
</dbReference>
<evidence type="ECO:0000256" key="1">
    <source>
        <dbReference type="ARBA" id="ARBA00004316"/>
    </source>
</evidence>
<dbReference type="GO" id="GO:0042995">
    <property type="term" value="C:cell projection"/>
    <property type="evidence" value="ECO:0007669"/>
    <property type="project" value="UniProtKB-SubCell"/>
</dbReference>
<dbReference type="InterPro" id="IPR022409">
    <property type="entry name" value="PKD/Chitinase_dom"/>
</dbReference>
<keyword evidence="10" id="KW-0378">Hydrolase</keyword>
<name>A0A150HIA3_9MICO</name>
<keyword evidence="5" id="KW-0326">Glycosidase</keyword>
<comment type="caution">
    <text evidence="10">The sequence shown here is derived from an EMBL/GenBank/DDBJ whole genome shotgun (WGS) entry which is preliminary data.</text>
</comment>
<organism evidence="10 11">
    <name type="scientific">Microbacterium laevaniformans</name>
    <dbReference type="NCBI Taxonomy" id="36807"/>
    <lineage>
        <taxon>Bacteria</taxon>
        <taxon>Bacillati</taxon>
        <taxon>Actinomycetota</taxon>
        <taxon>Actinomycetes</taxon>
        <taxon>Micrococcales</taxon>
        <taxon>Microbacteriaceae</taxon>
        <taxon>Microbacterium</taxon>
    </lineage>
</organism>
<keyword evidence="6" id="KW-0624">Polysaccharide degradation</keyword>
<evidence type="ECO:0000259" key="8">
    <source>
        <dbReference type="PROSITE" id="PS50093"/>
    </source>
</evidence>
<dbReference type="PANTHER" id="PTHR36842:SF1">
    <property type="entry name" value="PROTEIN TOLB"/>
    <property type="match status" value="1"/>
</dbReference>
<proteinExistence type="predicted"/>
<dbReference type="EMBL" id="LRAD01000004">
    <property type="protein sequence ID" value="KXZ61862.1"/>
    <property type="molecule type" value="Genomic_DNA"/>
</dbReference>
<sequence length="1784" mass="181391">MVRIRTGVSGQQTRIIATVLAAAAAVIVSSLVVVAPARADVSPPEGTPSTVTADALPTVQINGIVWDQAVVGNVVYAAGKFTSARPAGAAAGTNETPRSNLLAYDITTGNLITSFAPSINAQVRQVEASPDGTRLYIVGDFTTVNGQTRNRVAAFDLPSGTLSTFNPNSNGVTSGVAATNDTVYLTGTFGRMSGNDRAGAAAVTRAGALLPWAPVLEGRQGRVVVVSPDGTKVVLGGNFQTLNGSSNPGYGLAMVSAADASLLPFQTNNVIRNAGLDASIMSLKSDGAGSFYGTGYVFGDGGNLEGSFRSSWATGDLIWVNDCHGDEYDVQPMGDVVYAAGHPHYCGSLEDGFPQSDPWTFYRGIAVTNEPARITPSGLNNGYFDFGGNPAPRLLHWFPSFNAGSVSGASQGPWTVNGNSQYLVYGGEFTRVNNTGQQGLVRFAVPSKSTNAQGPLLWNTAWPATAIALSGGSVRVSWPLNYDRDSEFLTYEVLRNNVVVKTFENVRSKSPDWGLPATAYIDNSVSNGTTYTYRVRATDAQGHSILGGTATVTTTGTSTASAYRDAVLADTPLDYWPLDDDSSTLSYDWAGAADLTVNSGVTRGSAGAMLNDTRPSSTFDGSSAGFASTTQQIAGPDTFGIEAWIKTTTTAGGKIVGFGNSSTGTSGSYDRHVYMEPDGRITFGVYPGSVQTITSSASYNDGQWHQISAGLSSGGMVLYVDGVRVAMRTDVTSAQPYSGYWRVGGDSPWSGAAFFAGAIDDVAIYGAPLTRQQVAAHYVASGRTLAAATAPADAYGAAVYALEPSLYWRLGESSGNVAADASGFGQPGTYVGAVAQGAAGALSGVSDTAATFSGGQVISKNTFSNPRSYSLEAWFKTSTTTGGKIIGFGNSPDGNSNNYDRHVYMTPDGSLIYGVWVGFGETLQTAPGYNDGAWHHVVATQGAEGMRLYVDGALKGSNGQANAQDYTGYWHVGGDVTWGPGDWEFDGQIDEVAVYPMPLAASDVVQHYTLGATGTSANVPPTSSFTSAVTKLAVAVDGTASSDSDGTVAGYSWSWGDGSPDGTGATATHTYAAAGTYTVTLTVTDDKGATGVSSAPVTAVANQAPAASFTSTATDLTISVDGGGSTDGDGQITSYAWNWGDGTSAGAGATASHTYAAAGSYTVTLTVTDNDGATATQAIPVTVTAPVVGSTYANDSFNRTVASGLGTADNGGAWTLSNTASNYRVDGTKAVFIQPSATAQRYAYLTGVSSTDTAVNVDISFAQRPVGASAYATVHARRVGAVDYRARVIVAPSGGVTVQLLQTTTTLTNVGTTLNVAAGDALHLRVEAVGTAPTALRVKVWKVGTAEPAAWTATASDATAALQAAGSVGLGVYLGGGATNVPFETGFDNLWTGSSAGTAPANQPPVAAVTATPSGLSVAVDGSASSDADGTVSAYAWDFGDGGSGTGATASHTYATAGTYTVKLTVTDDKGATASASTSVTVTAPAGPPNQAPTAAFTATPSGLSIAVDGSASTDADGTVSAYAWDFGDGTSGTGVTATHAYAASGTYTVKLTVTDDKGATGTTTSAVTVAAPAAAPFAADDFGRASGTALGAAVVGGTWTQTSGTANVAIDAGRAKLTSQAAGQTRSATLNATTSASTDLTFGFALPALPTGARMYVSALGRVVGSDDYRARWVIAPGGGVQAQLARGGTVLSSLDLPGFTLAANTVYTVRVQVDGTGTTALRSKIWPAGTAEPSAWQLSTTDTTAALQSAGFTGFTTYAGTGFTGLPFVVLVDDFQAKVVVP</sequence>
<keyword evidence="3" id="KW-1015">Disulfide bond</keyword>
<evidence type="ECO:0000256" key="6">
    <source>
        <dbReference type="ARBA" id="ARBA00023326"/>
    </source>
</evidence>
<evidence type="ECO:0000259" key="7">
    <source>
        <dbReference type="PROSITE" id="PS50025"/>
    </source>
</evidence>
<reference evidence="10 11" key="1">
    <citation type="submission" date="2016-01" db="EMBL/GenBank/DDBJ databases">
        <title>Draft genome sequences of Microbacterium laevaniformans LCDC 91-0039 and the type strain of Microbacterium hominis LCDC 84-209.</title>
        <authorList>
            <person name="Bernier A.-M."/>
            <person name="Bernard K."/>
        </authorList>
    </citation>
    <scope>NUCLEOTIDE SEQUENCE [LARGE SCALE GENOMIC DNA]</scope>
    <source>
        <strain evidence="10 11">LCDC 91-0039</strain>
    </source>
</reference>
<dbReference type="PROSITE" id="PS50025">
    <property type="entry name" value="LAM_G_DOMAIN"/>
    <property type="match status" value="1"/>
</dbReference>
<accession>A0A150HIA3</accession>
<evidence type="ECO:0000256" key="4">
    <source>
        <dbReference type="ARBA" id="ARBA00023273"/>
    </source>
</evidence>
<keyword evidence="2" id="KW-0732">Signal</keyword>
<evidence type="ECO:0000313" key="10">
    <source>
        <dbReference type="EMBL" id="KXZ61862.1"/>
    </source>
</evidence>
<dbReference type="InterPro" id="IPR013320">
    <property type="entry name" value="ConA-like_dom_sf"/>
</dbReference>
<feature type="domain" description="PKD" evidence="8">
    <location>
        <begin position="1101"/>
        <end position="1190"/>
    </location>
</feature>
<evidence type="ECO:0000259" key="9">
    <source>
        <dbReference type="PROSITE" id="PS50853"/>
    </source>
</evidence>
<dbReference type="InterPro" id="IPR003961">
    <property type="entry name" value="FN3_dom"/>
</dbReference>
<dbReference type="CDD" id="cd00063">
    <property type="entry name" value="FN3"/>
    <property type="match status" value="1"/>
</dbReference>
<dbReference type="RefSeq" id="WP_061681025.1">
    <property type="nucleotide sequence ID" value="NZ_LRAD01000004.1"/>
</dbReference>
<feature type="domain" description="Laminin G" evidence="7">
    <location>
        <begin position="616"/>
        <end position="784"/>
    </location>
</feature>
<dbReference type="Gene3D" id="2.60.120.200">
    <property type="match status" value="2"/>
</dbReference>
<dbReference type="PATRIC" id="fig|36807.3.peg.71"/>
<feature type="domain" description="PKD" evidence="8">
    <location>
        <begin position="1493"/>
        <end position="1577"/>
    </location>
</feature>
<dbReference type="PROSITE" id="PS50853">
    <property type="entry name" value="FN3"/>
    <property type="match status" value="1"/>
</dbReference>
<dbReference type="GO" id="GO:0016798">
    <property type="term" value="F:hydrolase activity, acting on glycosyl bonds"/>
    <property type="evidence" value="ECO:0007669"/>
    <property type="project" value="UniProtKB-KW"/>
</dbReference>
<dbReference type="InterPro" id="IPR000601">
    <property type="entry name" value="PKD_dom"/>
</dbReference>
<keyword evidence="4" id="KW-0966">Cell projection</keyword>
<dbReference type="InterPro" id="IPR006558">
    <property type="entry name" value="LamG-like"/>
</dbReference>
<evidence type="ECO:0000256" key="2">
    <source>
        <dbReference type="ARBA" id="ARBA00022729"/>
    </source>
</evidence>
<dbReference type="InterPro" id="IPR001791">
    <property type="entry name" value="Laminin_G"/>
</dbReference>
<comment type="subcellular location">
    <subcellularLocation>
        <location evidence="1">Cell projection</location>
    </subcellularLocation>
</comment>
<dbReference type="SMART" id="SM00560">
    <property type="entry name" value="LamGL"/>
    <property type="match status" value="2"/>
</dbReference>
<dbReference type="SUPFAM" id="SSF101908">
    <property type="entry name" value="Putative isomerase YbhE"/>
    <property type="match status" value="1"/>
</dbReference>